<reference evidence="2 3" key="1">
    <citation type="submission" date="2017-09" db="EMBL/GenBank/DDBJ databases">
        <title>Depth-based differentiation of microbial function through sediment-hosted aquifers and enrichment of novel symbionts in the deep terrestrial subsurface.</title>
        <authorList>
            <person name="Probst A.J."/>
            <person name="Ladd B."/>
            <person name="Jarett J.K."/>
            <person name="Geller-Mcgrath D.E."/>
            <person name="Sieber C.M."/>
            <person name="Emerson J.B."/>
            <person name="Anantharaman K."/>
            <person name="Thomas B.C."/>
            <person name="Malmstrom R."/>
            <person name="Stieglmeier M."/>
            <person name="Klingl A."/>
            <person name="Woyke T."/>
            <person name="Ryan C.M."/>
            <person name="Banfield J.F."/>
        </authorList>
    </citation>
    <scope>NUCLEOTIDE SEQUENCE [LARGE SCALE GENOMIC DNA]</scope>
    <source>
        <strain evidence="2">CG17_big_fil_post_rev_8_21_14_2_50_48_46</strain>
    </source>
</reference>
<evidence type="ECO:0000256" key="1">
    <source>
        <dbReference type="SAM" id="MobiDB-lite"/>
    </source>
</evidence>
<sequence length="59" mass="6801">MLDKLFKKVAPKKEEAKEQPKTEEKQSSGEDMLDETGTFMLDINQLKETEDLDDLLNDV</sequence>
<dbReference type="EMBL" id="PFFQ01000032">
    <property type="protein sequence ID" value="PIW16967.1"/>
    <property type="molecule type" value="Genomic_DNA"/>
</dbReference>
<feature type="region of interest" description="Disordered" evidence="1">
    <location>
        <begin position="1"/>
        <end position="45"/>
    </location>
</feature>
<accession>A0A2M7G4Y2</accession>
<name>A0A2M7G4Y2_9BACT</name>
<dbReference type="Proteomes" id="UP000231019">
    <property type="component" value="Unassembled WGS sequence"/>
</dbReference>
<evidence type="ECO:0000313" key="3">
    <source>
        <dbReference type="Proteomes" id="UP000231019"/>
    </source>
</evidence>
<organism evidence="2 3">
    <name type="scientific">bacterium (Candidatus Blackallbacteria) CG17_big_fil_post_rev_8_21_14_2_50_48_46</name>
    <dbReference type="NCBI Taxonomy" id="2014261"/>
    <lineage>
        <taxon>Bacteria</taxon>
        <taxon>Candidatus Blackallbacteria</taxon>
    </lineage>
</organism>
<protein>
    <submittedName>
        <fullName evidence="2">Uncharacterized protein</fullName>
    </submittedName>
</protein>
<proteinExistence type="predicted"/>
<dbReference type="AlphaFoldDB" id="A0A2M7G4Y2"/>
<evidence type="ECO:0000313" key="2">
    <source>
        <dbReference type="EMBL" id="PIW16967.1"/>
    </source>
</evidence>
<gene>
    <name evidence="2" type="ORF">COW36_10875</name>
</gene>
<feature type="compositionally biased region" description="Basic and acidic residues" evidence="1">
    <location>
        <begin position="1"/>
        <end position="28"/>
    </location>
</feature>
<comment type="caution">
    <text evidence="2">The sequence shown here is derived from an EMBL/GenBank/DDBJ whole genome shotgun (WGS) entry which is preliminary data.</text>
</comment>